<organism evidence="5 6">
    <name type="scientific">Datura stramonium</name>
    <name type="common">Jimsonweed</name>
    <name type="synonym">Common thornapple</name>
    <dbReference type="NCBI Taxonomy" id="4076"/>
    <lineage>
        <taxon>Eukaryota</taxon>
        <taxon>Viridiplantae</taxon>
        <taxon>Streptophyta</taxon>
        <taxon>Embryophyta</taxon>
        <taxon>Tracheophyta</taxon>
        <taxon>Spermatophyta</taxon>
        <taxon>Magnoliopsida</taxon>
        <taxon>eudicotyledons</taxon>
        <taxon>Gunneridae</taxon>
        <taxon>Pentapetalae</taxon>
        <taxon>asterids</taxon>
        <taxon>lamiids</taxon>
        <taxon>Solanales</taxon>
        <taxon>Solanaceae</taxon>
        <taxon>Solanoideae</taxon>
        <taxon>Datureae</taxon>
        <taxon>Datura</taxon>
    </lineage>
</organism>
<dbReference type="PROSITE" id="PS50600">
    <property type="entry name" value="ULP_PROTEASE"/>
    <property type="match status" value="1"/>
</dbReference>
<dbReference type="SUPFAM" id="SSF54001">
    <property type="entry name" value="Cysteine proteinases"/>
    <property type="match status" value="1"/>
</dbReference>
<comment type="similarity">
    <text evidence="1">Belongs to the peptidase C48 family.</text>
</comment>
<dbReference type="EMBL" id="JACEIK010000827">
    <property type="protein sequence ID" value="MCD7462695.1"/>
    <property type="molecule type" value="Genomic_DNA"/>
</dbReference>
<proteinExistence type="inferred from homology"/>
<feature type="domain" description="Ubiquitin-like protease family profile" evidence="4">
    <location>
        <begin position="1"/>
        <end position="54"/>
    </location>
</feature>
<evidence type="ECO:0000313" key="6">
    <source>
        <dbReference type="Proteomes" id="UP000823775"/>
    </source>
</evidence>
<accession>A0ABS8SUI6</accession>
<dbReference type="InterPro" id="IPR003653">
    <property type="entry name" value="Peptidase_C48_C"/>
</dbReference>
<keyword evidence="6" id="KW-1185">Reference proteome</keyword>
<dbReference type="PANTHER" id="PTHR31470:SF40">
    <property type="entry name" value="UBIQUITIN-LIKE PROTEASE FAMILY PROFILE DOMAIN-CONTAINING PROTEIN"/>
    <property type="match status" value="1"/>
</dbReference>
<name>A0ABS8SUI6_DATST</name>
<sequence length="54" mass="6201">MDTSCMLLYHGTVDNVFIPINVKDKLHWVLAVLSFRDRCIYVYDSLRSAGHDTA</sequence>
<protein>
    <recommendedName>
        <fullName evidence="4">Ubiquitin-like protease family profile domain-containing protein</fullName>
    </recommendedName>
</protein>
<feature type="non-terminal residue" evidence="5">
    <location>
        <position position="54"/>
    </location>
</feature>
<keyword evidence="3" id="KW-0378">Hydrolase</keyword>
<dbReference type="PANTHER" id="PTHR31470">
    <property type="entry name" value="CYSTEINE PROTEINASES SUPERFAMILY PROTEIN-RELATED-RELATED"/>
    <property type="match status" value="1"/>
</dbReference>
<reference evidence="5 6" key="1">
    <citation type="journal article" date="2021" name="BMC Genomics">
        <title>Datura genome reveals duplications of psychoactive alkaloid biosynthetic genes and high mutation rate following tissue culture.</title>
        <authorList>
            <person name="Rajewski A."/>
            <person name="Carter-House D."/>
            <person name="Stajich J."/>
            <person name="Litt A."/>
        </authorList>
    </citation>
    <scope>NUCLEOTIDE SEQUENCE [LARGE SCALE GENOMIC DNA]</scope>
    <source>
        <strain evidence="5">AR-01</strain>
    </source>
</reference>
<evidence type="ECO:0000256" key="3">
    <source>
        <dbReference type="ARBA" id="ARBA00022801"/>
    </source>
</evidence>
<evidence type="ECO:0000256" key="1">
    <source>
        <dbReference type="ARBA" id="ARBA00005234"/>
    </source>
</evidence>
<comment type="caution">
    <text evidence="5">The sequence shown here is derived from an EMBL/GenBank/DDBJ whole genome shotgun (WGS) entry which is preliminary data.</text>
</comment>
<dbReference type="Gene3D" id="3.40.395.10">
    <property type="entry name" value="Adenoviral Proteinase, Chain A"/>
    <property type="match status" value="1"/>
</dbReference>
<gene>
    <name evidence="5" type="ORF">HAX54_049127</name>
</gene>
<dbReference type="Proteomes" id="UP000823775">
    <property type="component" value="Unassembled WGS sequence"/>
</dbReference>
<evidence type="ECO:0000259" key="4">
    <source>
        <dbReference type="PROSITE" id="PS50600"/>
    </source>
</evidence>
<evidence type="ECO:0000313" key="5">
    <source>
        <dbReference type="EMBL" id="MCD7462695.1"/>
    </source>
</evidence>
<evidence type="ECO:0000256" key="2">
    <source>
        <dbReference type="ARBA" id="ARBA00022670"/>
    </source>
</evidence>
<dbReference type="InterPro" id="IPR038765">
    <property type="entry name" value="Papain-like_cys_pep_sf"/>
</dbReference>
<keyword evidence="2" id="KW-0645">Protease</keyword>
<dbReference type="Pfam" id="PF02902">
    <property type="entry name" value="Peptidase_C48"/>
    <property type="match status" value="1"/>
</dbReference>